<reference evidence="1 2" key="1">
    <citation type="submission" date="2019-03" db="EMBL/GenBank/DDBJ databases">
        <title>Single cell metagenomics reveals metabolic interactions within the superorganism composed of flagellate Streblomastix strix and complex community of Bacteroidetes bacteria on its surface.</title>
        <authorList>
            <person name="Treitli S.C."/>
            <person name="Kolisko M."/>
            <person name="Husnik F."/>
            <person name="Keeling P."/>
            <person name="Hampl V."/>
        </authorList>
    </citation>
    <scope>NUCLEOTIDE SEQUENCE [LARGE SCALE GENOMIC DNA]</scope>
    <source>
        <strain evidence="1">ST1C</strain>
    </source>
</reference>
<protein>
    <submittedName>
        <fullName evidence="1">Uncharacterized protein</fullName>
    </submittedName>
</protein>
<dbReference type="EMBL" id="SNRW01006528">
    <property type="protein sequence ID" value="KAA6382897.1"/>
    <property type="molecule type" value="Genomic_DNA"/>
</dbReference>
<gene>
    <name evidence="1" type="ORF">EZS28_021575</name>
</gene>
<sequence length="94" mass="10991">MQVLNTFLDREMQEVNQICERVTSILAKGIQTQFIDGIQVLIAKRDTWQRMHYFPLCTASAEKWLRTDNQQSVIMNNFQFVVAMHLEDAIKVTT</sequence>
<evidence type="ECO:0000313" key="2">
    <source>
        <dbReference type="Proteomes" id="UP000324800"/>
    </source>
</evidence>
<comment type="caution">
    <text evidence="1">The sequence shown here is derived from an EMBL/GenBank/DDBJ whole genome shotgun (WGS) entry which is preliminary data.</text>
</comment>
<accession>A0A5J4VJS6</accession>
<proteinExistence type="predicted"/>
<evidence type="ECO:0000313" key="1">
    <source>
        <dbReference type="EMBL" id="KAA6382897.1"/>
    </source>
</evidence>
<name>A0A5J4VJS6_9EUKA</name>
<dbReference type="Proteomes" id="UP000324800">
    <property type="component" value="Unassembled WGS sequence"/>
</dbReference>
<dbReference type="AlphaFoldDB" id="A0A5J4VJS6"/>
<organism evidence="1 2">
    <name type="scientific">Streblomastix strix</name>
    <dbReference type="NCBI Taxonomy" id="222440"/>
    <lineage>
        <taxon>Eukaryota</taxon>
        <taxon>Metamonada</taxon>
        <taxon>Preaxostyla</taxon>
        <taxon>Oxymonadida</taxon>
        <taxon>Streblomastigidae</taxon>
        <taxon>Streblomastix</taxon>
    </lineage>
</organism>